<evidence type="ECO:0000256" key="3">
    <source>
        <dbReference type="ARBA" id="ARBA00022679"/>
    </source>
</evidence>
<evidence type="ECO:0000256" key="7">
    <source>
        <dbReference type="SAM" id="Coils"/>
    </source>
</evidence>
<dbReference type="AlphaFoldDB" id="A0A934JR64"/>
<dbReference type="NCBIfam" id="TIGR02322">
    <property type="entry name" value="phosphon_PhnN"/>
    <property type="match status" value="1"/>
</dbReference>
<dbReference type="EC" id="2.7.4.23" evidence="6"/>
<evidence type="ECO:0000313" key="10">
    <source>
        <dbReference type="Proteomes" id="UP000628710"/>
    </source>
</evidence>
<keyword evidence="4 6" id="KW-0547">Nucleotide-binding</keyword>
<keyword evidence="3 6" id="KW-0808">Transferase</keyword>
<feature type="coiled-coil region" evidence="7">
    <location>
        <begin position="134"/>
        <end position="161"/>
    </location>
</feature>
<organism evidence="9 10">
    <name type="scientific">Marinomonas transparens</name>
    <dbReference type="NCBI Taxonomy" id="2795388"/>
    <lineage>
        <taxon>Bacteria</taxon>
        <taxon>Pseudomonadati</taxon>
        <taxon>Pseudomonadota</taxon>
        <taxon>Gammaproteobacteria</taxon>
        <taxon>Oceanospirillales</taxon>
        <taxon>Oceanospirillaceae</taxon>
        <taxon>Marinomonas</taxon>
    </lineage>
</organism>
<proteinExistence type="inferred from homology"/>
<dbReference type="EMBL" id="JAEMNX010000015">
    <property type="protein sequence ID" value="MBJ7538559.1"/>
    <property type="molecule type" value="Genomic_DNA"/>
</dbReference>
<comment type="pathway">
    <text evidence="2 6">Metabolic intermediate biosynthesis; 5-phospho-alpha-D-ribose 1-diphosphate biosynthesis; 5-phospho-alpha-D-ribose 1-diphosphate from D-ribose 5-phosphate (route II): step 3/3.</text>
</comment>
<evidence type="ECO:0000313" key="9">
    <source>
        <dbReference type="EMBL" id="MBJ7538559.1"/>
    </source>
</evidence>
<reference evidence="9" key="1">
    <citation type="submission" date="2020-12" db="EMBL/GenBank/DDBJ databases">
        <title>Marinomonas arctica sp. nov., a psychrotolerant bacterium isolated from the Arctic.</title>
        <authorList>
            <person name="Zhang Y."/>
        </authorList>
    </citation>
    <scope>NUCLEOTIDE SEQUENCE</scope>
    <source>
        <strain evidence="9">C1424</strain>
    </source>
</reference>
<accession>A0A934JR64</accession>
<dbReference type="InterPro" id="IPR008145">
    <property type="entry name" value="GK/Ca_channel_bsu"/>
</dbReference>
<dbReference type="GO" id="GO:0006015">
    <property type="term" value="P:5-phosphoribose 1-diphosphate biosynthetic process"/>
    <property type="evidence" value="ECO:0007669"/>
    <property type="project" value="UniProtKB-UniRule"/>
</dbReference>
<comment type="function">
    <text evidence="6">Catalyzes the phosphorylation of ribose 1,5-bisphosphate to 5-phospho-D-ribosyl alpha-1-diphosphate (PRPP).</text>
</comment>
<dbReference type="InterPro" id="IPR027417">
    <property type="entry name" value="P-loop_NTPase"/>
</dbReference>
<keyword evidence="10" id="KW-1185">Reference proteome</keyword>
<dbReference type="InterPro" id="IPR012699">
    <property type="entry name" value="PhnN"/>
</dbReference>
<feature type="domain" description="Guanylate kinase/L-type calcium channel beta subunit" evidence="8">
    <location>
        <begin position="1"/>
        <end position="189"/>
    </location>
</feature>
<dbReference type="GO" id="GO:0033863">
    <property type="term" value="F:ribose 1,5-bisphosphate phosphokinase activity"/>
    <property type="evidence" value="ECO:0007669"/>
    <property type="project" value="UniProtKB-UniRule"/>
</dbReference>
<keyword evidence="5 6" id="KW-0067">ATP-binding</keyword>
<comment type="catalytic activity">
    <reaction evidence="1 6">
        <text>alpha-D-ribose 1,5-bisphosphate + ATP = 5-phospho-alpha-D-ribose 1-diphosphate + ADP</text>
        <dbReference type="Rhea" id="RHEA:20109"/>
        <dbReference type="ChEBI" id="CHEBI:30616"/>
        <dbReference type="ChEBI" id="CHEBI:58017"/>
        <dbReference type="ChEBI" id="CHEBI:68688"/>
        <dbReference type="ChEBI" id="CHEBI:456216"/>
        <dbReference type="EC" id="2.7.4.23"/>
    </reaction>
</comment>
<comment type="caution">
    <text evidence="6">Lacks conserved residue(s) required for the propagation of feature annotation.</text>
</comment>
<sequence length="192" mass="21991">MSKILYLIGASGSGKDSILSALRQRIEQGQAPLNLMIAHRYICRDWQSGNENHIQLSEAEFQHRQQLGLFALDWQANGQRYAIGREIDLWREQGQTVIVNGSRGYLPTAINQYGEQLIPVLVKVDDSILRQRLIQRGRESLDEIEARIARTQEQFAATTALFEHCQVIDNNTHIHHAVDQLSAYINHRLHDK</sequence>
<evidence type="ECO:0000256" key="2">
    <source>
        <dbReference type="ARBA" id="ARBA00005069"/>
    </source>
</evidence>
<dbReference type="HAMAP" id="MF_00836">
    <property type="entry name" value="PhnN"/>
    <property type="match status" value="1"/>
</dbReference>
<comment type="similarity">
    <text evidence="6">Belongs to the ribose 1,5-bisphosphokinase family.</text>
</comment>
<dbReference type="Proteomes" id="UP000628710">
    <property type="component" value="Unassembled WGS sequence"/>
</dbReference>
<evidence type="ECO:0000256" key="1">
    <source>
        <dbReference type="ARBA" id="ARBA00000373"/>
    </source>
</evidence>
<dbReference type="RefSeq" id="WP_199468969.1">
    <property type="nucleotide sequence ID" value="NZ_JAEMNX010000015.1"/>
</dbReference>
<keyword evidence="7" id="KW-0175">Coiled coil</keyword>
<dbReference type="SMART" id="SM00072">
    <property type="entry name" value="GuKc"/>
    <property type="match status" value="1"/>
</dbReference>
<dbReference type="SUPFAM" id="SSF52540">
    <property type="entry name" value="P-loop containing nucleoside triphosphate hydrolases"/>
    <property type="match status" value="1"/>
</dbReference>
<dbReference type="NCBIfam" id="NF007485">
    <property type="entry name" value="PRK10078.1"/>
    <property type="match status" value="1"/>
</dbReference>
<dbReference type="GO" id="GO:0005524">
    <property type="term" value="F:ATP binding"/>
    <property type="evidence" value="ECO:0007669"/>
    <property type="project" value="UniProtKB-KW"/>
</dbReference>
<evidence type="ECO:0000256" key="5">
    <source>
        <dbReference type="ARBA" id="ARBA00022840"/>
    </source>
</evidence>
<evidence type="ECO:0000256" key="6">
    <source>
        <dbReference type="HAMAP-Rule" id="MF_00836"/>
    </source>
</evidence>
<dbReference type="GO" id="GO:0019634">
    <property type="term" value="P:organic phosphonate metabolic process"/>
    <property type="evidence" value="ECO:0007669"/>
    <property type="project" value="UniProtKB-UniRule"/>
</dbReference>
<comment type="caution">
    <text evidence="9">The sequence shown here is derived from an EMBL/GenBank/DDBJ whole genome shotgun (WGS) entry which is preliminary data.</text>
</comment>
<dbReference type="Gene3D" id="3.40.50.300">
    <property type="entry name" value="P-loop containing nucleotide triphosphate hydrolases"/>
    <property type="match status" value="1"/>
</dbReference>
<evidence type="ECO:0000259" key="8">
    <source>
        <dbReference type="SMART" id="SM00072"/>
    </source>
</evidence>
<name>A0A934JR64_9GAMM</name>
<protein>
    <recommendedName>
        <fullName evidence="6">Ribose 1,5-bisphosphate phosphokinase PhnN</fullName>
        <ecNumber evidence="6">2.7.4.23</ecNumber>
    </recommendedName>
    <alternativeName>
        <fullName evidence="6">Ribose 1,5-bisphosphokinase</fullName>
    </alternativeName>
</protein>
<gene>
    <name evidence="6 9" type="primary">phnN</name>
    <name evidence="9" type="ORF">I8J31_12815</name>
</gene>
<evidence type="ECO:0000256" key="4">
    <source>
        <dbReference type="ARBA" id="ARBA00022741"/>
    </source>
</evidence>